<dbReference type="Proteomes" id="UP000615326">
    <property type="component" value="Unassembled WGS sequence"/>
</dbReference>
<evidence type="ECO:0008006" key="4">
    <source>
        <dbReference type="Google" id="ProtNLM"/>
    </source>
</evidence>
<protein>
    <recommendedName>
        <fullName evidence="4">Flagellar assembly protein FliH/Type III secretion system HrpE domain-containing protein</fullName>
    </recommendedName>
</protein>
<sequence>MSSDIVIPYSNTAGILFAEDFDALPEEISSEGRDTAASADNGEHTTASSPAPTYTEEELQAAVATAVSNAVELTARQTRETVQSECNQTLENENSARIRTIEQALTSVQGTISSHLEEYASCVSKTLMDAVISAFPQIAESTMTLQAGMLLRDILPLFTGDFLVSLRINPDTEVLARNDTILARFFETSWLSPETDASLGSSDFAMSWPDGKISRRLENTVKTLLTTIRSSAASSSQKQDISDDLSVRT</sequence>
<organism evidence="2 3">
    <name type="scientific">Acetobacter fallax</name>
    <dbReference type="NCBI Taxonomy" id="1737473"/>
    <lineage>
        <taxon>Bacteria</taxon>
        <taxon>Pseudomonadati</taxon>
        <taxon>Pseudomonadota</taxon>
        <taxon>Alphaproteobacteria</taxon>
        <taxon>Acetobacterales</taxon>
        <taxon>Acetobacteraceae</taxon>
        <taxon>Acetobacter</taxon>
    </lineage>
</organism>
<dbReference type="EMBL" id="WOSW01000040">
    <property type="protein sequence ID" value="NHO33837.1"/>
    <property type="molecule type" value="Genomic_DNA"/>
</dbReference>
<evidence type="ECO:0000313" key="3">
    <source>
        <dbReference type="Proteomes" id="UP000615326"/>
    </source>
</evidence>
<reference evidence="2 3" key="1">
    <citation type="journal article" date="2020" name="Int. J. Syst. Evol. Microbiol.">
        <title>Novel acetic acid bacteria from cider fermentations: Acetobacter conturbans sp. nov. and Acetobacter fallax sp. nov.</title>
        <authorList>
            <person name="Sombolestani A.S."/>
            <person name="Cleenwerck I."/>
            <person name="Cnockaert M."/>
            <person name="Borremans W."/>
            <person name="Wieme A.D."/>
            <person name="De Vuyst L."/>
            <person name="Vandamme P."/>
        </authorList>
    </citation>
    <scope>NUCLEOTIDE SEQUENCE [LARGE SCALE GENOMIC DNA]</scope>
    <source>
        <strain evidence="2 3">LMG 1637</strain>
    </source>
</reference>
<comment type="caution">
    <text evidence="2">The sequence shown here is derived from an EMBL/GenBank/DDBJ whole genome shotgun (WGS) entry which is preliminary data.</text>
</comment>
<name>A0ABX0KE17_9PROT</name>
<evidence type="ECO:0000313" key="2">
    <source>
        <dbReference type="EMBL" id="NHO33837.1"/>
    </source>
</evidence>
<proteinExistence type="predicted"/>
<keyword evidence="3" id="KW-1185">Reference proteome</keyword>
<feature type="region of interest" description="Disordered" evidence="1">
    <location>
        <begin position="29"/>
        <end position="54"/>
    </location>
</feature>
<dbReference type="RefSeq" id="WP_173578303.1">
    <property type="nucleotide sequence ID" value="NZ_WOSW01000040.1"/>
</dbReference>
<accession>A0ABX0KE17</accession>
<gene>
    <name evidence="2" type="ORF">GOB84_15010</name>
</gene>
<evidence type="ECO:0000256" key="1">
    <source>
        <dbReference type="SAM" id="MobiDB-lite"/>
    </source>
</evidence>